<comment type="caution">
    <text evidence="1">The sequence shown here is derived from an EMBL/GenBank/DDBJ whole genome shotgun (WGS) entry which is preliminary data.</text>
</comment>
<dbReference type="GeneID" id="98915839"/>
<dbReference type="Proteomes" id="UP000295515">
    <property type="component" value="Unassembled WGS sequence"/>
</dbReference>
<gene>
    <name evidence="1" type="ORF">EDD60_1157</name>
</gene>
<dbReference type="SUPFAM" id="SSF52141">
    <property type="entry name" value="Uracil-DNA glycosylase-like"/>
    <property type="match status" value="1"/>
</dbReference>
<dbReference type="InterPro" id="IPR036895">
    <property type="entry name" value="Uracil-DNA_glycosylase-like_sf"/>
</dbReference>
<dbReference type="InterPro" id="IPR002043">
    <property type="entry name" value="UDG_fam1"/>
</dbReference>
<evidence type="ECO:0000313" key="1">
    <source>
        <dbReference type="EMBL" id="TCV96937.1"/>
    </source>
</evidence>
<evidence type="ECO:0000313" key="2">
    <source>
        <dbReference type="Proteomes" id="UP000295515"/>
    </source>
</evidence>
<keyword evidence="2" id="KW-1185">Reference proteome</keyword>
<reference evidence="1 2" key="1">
    <citation type="submission" date="2019-03" db="EMBL/GenBank/DDBJ databases">
        <title>Genomic Encyclopedia of Type Strains, Phase IV (KMG-IV): sequencing the most valuable type-strain genomes for metagenomic binning, comparative biology and taxonomic classification.</title>
        <authorList>
            <person name="Goeker M."/>
        </authorList>
    </citation>
    <scope>NUCLEOTIDE SEQUENCE [LARGE SCALE GENOMIC DNA]</scope>
    <source>
        <strain evidence="1 2">DSM 29487</strain>
    </source>
</reference>
<proteinExistence type="predicted"/>
<sequence>MTLLPNYVDDSWKELLSDDFIEKLNVIEKTLDRMPLHDCGYAYFPKKDKIMRFLSLDLQNIKCIILGMEPYPSWYINEDGKIEGVATGRSFEVKNVKSWQQKFKQASLINILKAIVFNETGQKKTIAEIRNDIDNGDFQMSEPPEWFDKREQSGVLFLNATLTVKPDQPDSHTQLWEAVMNDVMKYIDKKNKNVKWLLFGKNAKQRVIFTIGENNNQYHCCHPRLPQFVDENIFKNIEEIKWNL</sequence>
<organism evidence="1 2">
    <name type="scientific">Longibaculum muris</name>
    <dbReference type="NCBI Taxonomy" id="1796628"/>
    <lineage>
        <taxon>Bacteria</taxon>
        <taxon>Bacillati</taxon>
        <taxon>Bacillota</taxon>
        <taxon>Erysipelotrichia</taxon>
        <taxon>Erysipelotrichales</taxon>
        <taxon>Coprobacillaceae</taxon>
        <taxon>Longibaculum</taxon>
    </lineage>
</organism>
<dbReference type="RefSeq" id="WP_066445199.1">
    <property type="nucleotide sequence ID" value="NZ_JANKBF010000038.1"/>
</dbReference>
<dbReference type="AlphaFoldDB" id="A0A4R3YV90"/>
<name>A0A4R3YV90_9FIRM</name>
<dbReference type="GO" id="GO:0097510">
    <property type="term" value="P:base-excision repair, AP site formation via deaminated base removal"/>
    <property type="evidence" value="ECO:0007669"/>
    <property type="project" value="TreeGrafter"/>
</dbReference>
<dbReference type="PANTHER" id="PTHR11264">
    <property type="entry name" value="URACIL-DNA GLYCOSYLASE"/>
    <property type="match status" value="1"/>
</dbReference>
<dbReference type="EMBL" id="SMCQ01000015">
    <property type="protein sequence ID" value="TCV96937.1"/>
    <property type="molecule type" value="Genomic_DNA"/>
</dbReference>
<dbReference type="Gene3D" id="3.40.470.10">
    <property type="entry name" value="Uracil-DNA glycosylase-like domain"/>
    <property type="match status" value="1"/>
</dbReference>
<dbReference type="PANTHER" id="PTHR11264:SF8">
    <property type="entry name" value="URACIL-DNA GLYCOSYLASE-LIKE DOMAIN-CONTAINING PROTEIN"/>
    <property type="match status" value="1"/>
</dbReference>
<accession>A0A4R3YV90</accession>
<protein>
    <submittedName>
        <fullName evidence="1">Uracil-DNA glycosylase</fullName>
    </submittedName>
</protein>
<dbReference type="GO" id="GO:0004844">
    <property type="term" value="F:uracil DNA N-glycosylase activity"/>
    <property type="evidence" value="ECO:0007669"/>
    <property type="project" value="InterPro"/>
</dbReference>